<name>A0A1X7TVV2_AMPQE</name>
<evidence type="ECO:0000259" key="7">
    <source>
        <dbReference type="Pfam" id="PF03725"/>
    </source>
</evidence>
<dbReference type="FunFam" id="3.30.230.70:FF:000001">
    <property type="entry name" value="Polyribonucleotide nucleotidyltransferase"/>
    <property type="match status" value="1"/>
</dbReference>
<dbReference type="InterPro" id="IPR001247">
    <property type="entry name" value="ExoRNase_PH_dom1"/>
</dbReference>
<dbReference type="PANTHER" id="PTHR11252">
    <property type="entry name" value="POLYRIBONUCLEOTIDE NUCLEOTIDYLTRANSFERASE"/>
    <property type="match status" value="1"/>
</dbReference>
<dbReference type="GO" id="GO:0005739">
    <property type="term" value="C:mitochondrion"/>
    <property type="evidence" value="ECO:0007669"/>
    <property type="project" value="TreeGrafter"/>
</dbReference>
<protein>
    <recommendedName>
        <fullName evidence="2">polyribonucleotide nucleotidyltransferase</fullName>
        <ecNumber evidence="2">2.7.7.8</ecNumber>
    </recommendedName>
</protein>
<dbReference type="InterPro" id="IPR015847">
    <property type="entry name" value="ExoRNase_PH_dom2"/>
</dbReference>
<dbReference type="OrthoDB" id="437922at2759"/>
<evidence type="ECO:0000256" key="4">
    <source>
        <dbReference type="ARBA" id="ARBA00022695"/>
    </source>
</evidence>
<dbReference type="Gene3D" id="3.30.230.70">
    <property type="entry name" value="GHMP Kinase, N-terminal domain"/>
    <property type="match status" value="1"/>
</dbReference>
<keyword evidence="5" id="KW-0694">RNA-binding</keyword>
<dbReference type="AlphaFoldDB" id="A0A1X7TVV2"/>
<dbReference type="GO" id="GO:0000175">
    <property type="term" value="F:3'-5'-RNA exonuclease activity"/>
    <property type="evidence" value="ECO:0007669"/>
    <property type="project" value="TreeGrafter"/>
</dbReference>
<dbReference type="Pfam" id="PF01138">
    <property type="entry name" value="RNase_PH"/>
    <property type="match status" value="1"/>
</dbReference>
<dbReference type="SUPFAM" id="SSF54211">
    <property type="entry name" value="Ribosomal protein S5 domain 2-like"/>
    <property type="match status" value="1"/>
</dbReference>
<evidence type="ECO:0000256" key="1">
    <source>
        <dbReference type="ARBA" id="ARBA00007404"/>
    </source>
</evidence>
<evidence type="ECO:0000259" key="6">
    <source>
        <dbReference type="Pfam" id="PF01138"/>
    </source>
</evidence>
<evidence type="ECO:0000256" key="2">
    <source>
        <dbReference type="ARBA" id="ARBA00012416"/>
    </source>
</evidence>
<dbReference type="InterPro" id="IPR020568">
    <property type="entry name" value="Ribosomal_Su5_D2-typ_SF"/>
</dbReference>
<dbReference type="GO" id="GO:0004654">
    <property type="term" value="F:polyribonucleotide nucleotidyltransferase activity"/>
    <property type="evidence" value="ECO:0007669"/>
    <property type="project" value="UniProtKB-EC"/>
</dbReference>
<dbReference type="GO" id="GO:0003723">
    <property type="term" value="F:RNA binding"/>
    <property type="evidence" value="ECO:0007669"/>
    <property type="project" value="UniProtKB-KW"/>
</dbReference>
<dbReference type="STRING" id="400682.A0A1X7TVV2"/>
<keyword evidence="4" id="KW-0548">Nucleotidyltransferase</keyword>
<feature type="domain" description="Exoribonuclease phosphorolytic" evidence="6">
    <location>
        <begin position="16"/>
        <end position="147"/>
    </location>
</feature>
<dbReference type="GO" id="GO:0000965">
    <property type="term" value="P:mitochondrial RNA 3'-end processing"/>
    <property type="evidence" value="ECO:0007669"/>
    <property type="project" value="TreeGrafter"/>
</dbReference>
<dbReference type="GO" id="GO:0005829">
    <property type="term" value="C:cytosol"/>
    <property type="evidence" value="ECO:0007669"/>
    <property type="project" value="TreeGrafter"/>
</dbReference>
<dbReference type="GO" id="GO:0000958">
    <property type="term" value="P:mitochondrial mRNA catabolic process"/>
    <property type="evidence" value="ECO:0007669"/>
    <property type="project" value="TreeGrafter"/>
</dbReference>
<reference evidence="8" key="1">
    <citation type="submission" date="2017-05" db="UniProtKB">
        <authorList>
            <consortium name="EnsemblMetazoa"/>
        </authorList>
    </citation>
    <scope>IDENTIFICATION</scope>
</reference>
<evidence type="ECO:0000256" key="3">
    <source>
        <dbReference type="ARBA" id="ARBA00022679"/>
    </source>
</evidence>
<keyword evidence="3" id="KW-0808">Transferase</keyword>
<comment type="similarity">
    <text evidence="1">Belongs to the polyribonucleotide nucleotidyltransferase family.</text>
</comment>
<sequence length="304" mass="33095">NNEGRVSVEATVGGKKTTISSGKFACLADGAVVVKSGNTSLMVTAVSSTSPSSTYTILPLTVNYRERASAVHGITKNFYKKESELHPSSKEILASRLIDRSIRPLFSPGYAYDTQIISSLLEDDGLSHTGVMSINGASAALTLSDIPWNGPVAAVHVGIINGTFVSNMLSKEVLDSPLNLIISCNKEKIVMLEGYGNEISEEVICNAVQFGIKEVQSLLEVIGSLKDHMALIKVYEPTLHTGSWAVSNNSIAVMNKYSSFWRMSSFHDHSIDNHWKNHRCRTLDPSSWSKIFAYKAVLRALINA</sequence>
<dbReference type="InterPro" id="IPR012162">
    <property type="entry name" value="PNPase"/>
</dbReference>
<evidence type="ECO:0000313" key="8">
    <source>
        <dbReference type="EnsemblMetazoa" id="Aqu2.1.19360_001"/>
    </source>
</evidence>
<dbReference type="EC" id="2.7.7.8" evidence="2"/>
<dbReference type="InterPro" id="IPR036345">
    <property type="entry name" value="ExoRNase_PH_dom2_sf"/>
</dbReference>
<feature type="domain" description="Exoribonuclease phosphorolytic" evidence="7">
    <location>
        <begin position="150"/>
        <end position="213"/>
    </location>
</feature>
<dbReference type="eggNOG" id="KOG1067">
    <property type="taxonomic scope" value="Eukaryota"/>
</dbReference>
<dbReference type="PANTHER" id="PTHR11252:SF0">
    <property type="entry name" value="POLYRIBONUCLEOTIDE NUCLEOTIDYLTRANSFERASE 1, MITOCHONDRIAL"/>
    <property type="match status" value="1"/>
</dbReference>
<proteinExistence type="inferred from homology"/>
<dbReference type="SUPFAM" id="SSF55666">
    <property type="entry name" value="Ribonuclease PH domain 2-like"/>
    <property type="match status" value="1"/>
</dbReference>
<evidence type="ECO:0000256" key="5">
    <source>
        <dbReference type="ARBA" id="ARBA00022884"/>
    </source>
</evidence>
<organism evidence="8">
    <name type="scientific">Amphimedon queenslandica</name>
    <name type="common">Sponge</name>
    <dbReference type="NCBI Taxonomy" id="400682"/>
    <lineage>
        <taxon>Eukaryota</taxon>
        <taxon>Metazoa</taxon>
        <taxon>Porifera</taxon>
        <taxon>Demospongiae</taxon>
        <taxon>Heteroscleromorpha</taxon>
        <taxon>Haplosclerida</taxon>
        <taxon>Niphatidae</taxon>
        <taxon>Amphimedon</taxon>
    </lineage>
</organism>
<dbReference type="InParanoid" id="A0A1X7TVV2"/>
<dbReference type="InterPro" id="IPR027408">
    <property type="entry name" value="PNPase/RNase_PH_dom_sf"/>
</dbReference>
<accession>A0A1X7TVV2</accession>
<dbReference type="Pfam" id="PF03725">
    <property type="entry name" value="RNase_PH_C"/>
    <property type="match status" value="1"/>
</dbReference>
<dbReference type="EnsemblMetazoa" id="Aqu2.1.19360_001">
    <property type="protein sequence ID" value="Aqu2.1.19360_001"/>
    <property type="gene ID" value="Aqu2.1.19360"/>
</dbReference>